<comment type="caution">
    <text evidence="1">The sequence shown here is derived from an EMBL/GenBank/DDBJ whole genome shotgun (WGS) entry which is preliminary data.</text>
</comment>
<organism evidence="1 2">
    <name type="scientific">Candidatus Kaiserbacteria bacterium RIFCSPHIGHO2_02_FULL_50_50</name>
    <dbReference type="NCBI Taxonomy" id="1798492"/>
    <lineage>
        <taxon>Bacteria</taxon>
        <taxon>Candidatus Kaiseribacteriota</taxon>
    </lineage>
</organism>
<name>A0A1F6DCB4_9BACT</name>
<dbReference type="Proteomes" id="UP000178794">
    <property type="component" value="Unassembled WGS sequence"/>
</dbReference>
<accession>A0A1F6DCB4</accession>
<proteinExistence type="predicted"/>
<dbReference type="STRING" id="1798492.A3C89_01450"/>
<sequence length="466" mass="52844">MKFSFDHFRQEAPVEKFDVRWAEAYAQIPLLEVVDRLAGDKTYLAEEKRKFESGEIENPTLTYPYMSAAELEDTERRLLHLKDDVAHDMTRVTDEPTKAIAQAYRWRTNERIAEVRMLKASAAGDMRRFDRYTRFVHGAPSPELFNYTLEEIRGTFSPYLADEREEVRAATAHFLDTLPKTTEPSTISLPPAELVATVHASTKEHLGHLIDPSLQEGVQHDATAIARAFTYALAHGGLDGWTVVITPSVTAINTNQEKHLVEVPAKRRPVSTQKLRELIVHEIGTHVARREAGEHTGMHLLATGLDRYIVGEEGVATFHEQGIRGSLKEYAGQERYLGTGLALGLDGTPRTFREVYEILKLYNLAKELRDKGVSLEGATKKALSKAWLSTLRTFRGTDGKTPGVAFTKDIAYRDGNIRLWQRIMEHPEEIKRLSSGKYDPSQERHRWILDNLHILEDEFEKLSSGE</sequence>
<gene>
    <name evidence="1" type="ORF">A3C89_01450</name>
</gene>
<protein>
    <recommendedName>
        <fullName evidence="3">DUF1704 domain-containing protein</fullName>
    </recommendedName>
</protein>
<evidence type="ECO:0000313" key="1">
    <source>
        <dbReference type="EMBL" id="OGG59056.1"/>
    </source>
</evidence>
<dbReference type="AlphaFoldDB" id="A0A1F6DCB4"/>
<reference evidence="1 2" key="1">
    <citation type="journal article" date="2016" name="Nat. Commun.">
        <title>Thousands of microbial genomes shed light on interconnected biogeochemical processes in an aquifer system.</title>
        <authorList>
            <person name="Anantharaman K."/>
            <person name="Brown C.T."/>
            <person name="Hug L.A."/>
            <person name="Sharon I."/>
            <person name="Castelle C.J."/>
            <person name="Probst A.J."/>
            <person name="Thomas B.C."/>
            <person name="Singh A."/>
            <person name="Wilkins M.J."/>
            <person name="Karaoz U."/>
            <person name="Brodie E.L."/>
            <person name="Williams K.H."/>
            <person name="Hubbard S.S."/>
            <person name="Banfield J.F."/>
        </authorList>
    </citation>
    <scope>NUCLEOTIDE SEQUENCE [LARGE SCALE GENOMIC DNA]</scope>
</reference>
<evidence type="ECO:0008006" key="3">
    <source>
        <dbReference type="Google" id="ProtNLM"/>
    </source>
</evidence>
<dbReference type="EMBL" id="MFLF01000020">
    <property type="protein sequence ID" value="OGG59056.1"/>
    <property type="molecule type" value="Genomic_DNA"/>
</dbReference>
<evidence type="ECO:0000313" key="2">
    <source>
        <dbReference type="Proteomes" id="UP000178794"/>
    </source>
</evidence>